<feature type="compositionally biased region" description="Basic and acidic residues" evidence="4">
    <location>
        <begin position="211"/>
        <end position="233"/>
    </location>
</feature>
<feature type="region of interest" description="Disordered" evidence="4">
    <location>
        <begin position="25"/>
        <end position="69"/>
    </location>
</feature>
<organism evidence="6 7">
    <name type="scientific">Acer yangbiense</name>
    <dbReference type="NCBI Taxonomy" id="1000413"/>
    <lineage>
        <taxon>Eukaryota</taxon>
        <taxon>Viridiplantae</taxon>
        <taxon>Streptophyta</taxon>
        <taxon>Embryophyta</taxon>
        <taxon>Tracheophyta</taxon>
        <taxon>Spermatophyta</taxon>
        <taxon>Magnoliopsida</taxon>
        <taxon>eudicotyledons</taxon>
        <taxon>Gunneridae</taxon>
        <taxon>Pentapetalae</taxon>
        <taxon>rosids</taxon>
        <taxon>malvids</taxon>
        <taxon>Sapindales</taxon>
        <taxon>Sapindaceae</taxon>
        <taxon>Hippocastanoideae</taxon>
        <taxon>Acereae</taxon>
        <taxon>Acer</taxon>
    </lineage>
</organism>
<reference evidence="7" key="1">
    <citation type="journal article" date="2019" name="Gigascience">
        <title>De novo genome assembly of the endangered Acer yangbiense, a plant species with extremely small populations endemic to Yunnan Province, China.</title>
        <authorList>
            <person name="Yang J."/>
            <person name="Wariss H.M."/>
            <person name="Tao L."/>
            <person name="Zhang R."/>
            <person name="Yun Q."/>
            <person name="Hollingsworth P."/>
            <person name="Dao Z."/>
            <person name="Luo G."/>
            <person name="Guo H."/>
            <person name="Ma Y."/>
            <person name="Sun W."/>
        </authorList>
    </citation>
    <scope>NUCLEOTIDE SEQUENCE [LARGE SCALE GENOMIC DNA]</scope>
    <source>
        <strain evidence="7">cv. Malutang</strain>
    </source>
</reference>
<evidence type="ECO:0000313" key="7">
    <source>
        <dbReference type="Proteomes" id="UP000323000"/>
    </source>
</evidence>
<evidence type="ECO:0000256" key="4">
    <source>
        <dbReference type="SAM" id="MobiDB-lite"/>
    </source>
</evidence>
<dbReference type="EMBL" id="VAHF01000002">
    <property type="protein sequence ID" value="TXG68810.1"/>
    <property type="molecule type" value="Genomic_DNA"/>
</dbReference>
<dbReference type="InterPro" id="IPR000048">
    <property type="entry name" value="IQ_motif_EF-hand-BS"/>
</dbReference>
<name>A0A5C7IHM6_9ROSI</name>
<dbReference type="AlphaFoldDB" id="A0A5C7IHM6"/>
<dbReference type="Pfam" id="PF00612">
    <property type="entry name" value="IQ"/>
    <property type="match status" value="2"/>
</dbReference>
<feature type="domain" description="DUF4005" evidence="5">
    <location>
        <begin position="332"/>
        <end position="409"/>
    </location>
</feature>
<gene>
    <name evidence="6" type="ORF">EZV62_003745</name>
</gene>
<dbReference type="SMART" id="SM00015">
    <property type="entry name" value="IQ"/>
    <property type="match status" value="2"/>
</dbReference>
<evidence type="ECO:0000256" key="3">
    <source>
        <dbReference type="ARBA" id="ARBA00024378"/>
    </source>
</evidence>
<dbReference type="GO" id="GO:0005516">
    <property type="term" value="F:calmodulin binding"/>
    <property type="evidence" value="ECO:0007669"/>
    <property type="project" value="UniProtKB-KW"/>
</dbReference>
<dbReference type="Proteomes" id="UP000323000">
    <property type="component" value="Chromosome 2"/>
</dbReference>
<evidence type="ECO:0000259" key="5">
    <source>
        <dbReference type="Pfam" id="PF13178"/>
    </source>
</evidence>
<dbReference type="PROSITE" id="PS50096">
    <property type="entry name" value="IQ"/>
    <property type="match status" value="3"/>
</dbReference>
<sequence length="426" mass="47009">MGKATRWLKSLLGMKKEKEKDHFVVVGGGGESSSNSVLSDSKREKKRFSFGKSVKEPQSPNVNSQIPPVNFPSSIPSSKDMAWLRSYIADSEKEQNKHAIAVAAATAAAADAAVAAAQAAVAVVRLTSNGNRAFFGGGGGGKDRLAAVKIQTVFRGFLARKAHRALKGLVKLQALVRGFLVRKRAAATLHSMQALIRAQTAVRSQRARRSFNKENRAQPELRPRRSVERFDETRSEIHSKRISTCFESPISGFDESPKIVEIDTFKPRSRSRSRHNAAFSECGEDLSYQGMSSPFPCPVPARISIPDCQNLQDFEWCLTGEECRFSTTAHSTPRLANSLQSNAPPTPSKSICGDSYFRPYSNHPNYMANTKSFKAKLRSYSAPRQRPEPGSGPKKRLSLNEIMASRNSISSVRMQRPFIEVQEGLY</sequence>
<feature type="compositionally biased region" description="Polar residues" evidence="4">
    <location>
        <begin position="56"/>
        <end position="69"/>
    </location>
</feature>
<dbReference type="InterPro" id="IPR025064">
    <property type="entry name" value="DUF4005"/>
</dbReference>
<comment type="caution">
    <text evidence="6">The sequence shown here is derived from an EMBL/GenBank/DDBJ whole genome shotgun (WGS) entry which is preliminary data.</text>
</comment>
<dbReference type="Pfam" id="PF13178">
    <property type="entry name" value="DUF4005"/>
    <property type="match status" value="1"/>
</dbReference>
<comment type="similarity">
    <text evidence="2">Belongs to the IQD family.</text>
</comment>
<keyword evidence="1" id="KW-0112">Calmodulin-binding</keyword>
<evidence type="ECO:0000256" key="1">
    <source>
        <dbReference type="ARBA" id="ARBA00022860"/>
    </source>
</evidence>
<dbReference type="PANTHER" id="PTHR32295">
    <property type="entry name" value="IQ-DOMAIN 5-RELATED"/>
    <property type="match status" value="1"/>
</dbReference>
<dbReference type="Gene3D" id="1.20.5.190">
    <property type="match status" value="1"/>
</dbReference>
<feature type="region of interest" description="Disordered" evidence="4">
    <location>
        <begin position="379"/>
        <end position="398"/>
    </location>
</feature>
<keyword evidence="7" id="KW-1185">Reference proteome</keyword>
<dbReference type="OrthoDB" id="1704267at2759"/>
<comment type="subunit">
    <text evidence="3">Binds to multiple calmodulin (CaM) in the presence of Ca(2+) and CaM-like proteins.</text>
</comment>
<evidence type="ECO:0000313" key="6">
    <source>
        <dbReference type="EMBL" id="TXG68810.1"/>
    </source>
</evidence>
<evidence type="ECO:0000256" key="2">
    <source>
        <dbReference type="ARBA" id="ARBA00024341"/>
    </source>
</evidence>
<feature type="region of interest" description="Disordered" evidence="4">
    <location>
        <begin position="206"/>
        <end position="233"/>
    </location>
</feature>
<proteinExistence type="inferred from homology"/>
<dbReference type="PANTHER" id="PTHR32295:SF287">
    <property type="entry name" value="PROTEIN IQ-DOMAIN 26"/>
    <property type="match status" value="1"/>
</dbReference>
<protein>
    <recommendedName>
        <fullName evidence="5">DUF4005 domain-containing protein</fullName>
    </recommendedName>
</protein>
<accession>A0A5C7IHM6</accession>